<dbReference type="PANTHER" id="PTHR46371">
    <property type="entry name" value="OS04G0464100 PROTEIN"/>
    <property type="match status" value="1"/>
</dbReference>
<evidence type="ECO:0000313" key="1">
    <source>
        <dbReference type="EMBL" id="MED6205553.1"/>
    </source>
</evidence>
<protein>
    <recommendedName>
        <fullName evidence="3">HMA domain-containing protein</fullName>
    </recommendedName>
</protein>
<evidence type="ECO:0000313" key="2">
    <source>
        <dbReference type="Proteomes" id="UP001341840"/>
    </source>
</evidence>
<sequence length="131" mass="14462">MIELPLRKSATYEAKIMTICTTAEGMESFKFVKEGRTGVEIIGRGYDAAGVTETLRKKQKIVIEVPLNCAKCKKQVLTICTTAEGVTTVKFIRDGKDRVEIIGDGVDAAEVTQDLRNKLKFAKLVHVSKLD</sequence>
<name>A0ABU6Y9Z0_9FABA</name>
<comment type="caution">
    <text evidence="1">The sequence shown here is derived from an EMBL/GenBank/DDBJ whole genome shotgun (WGS) entry which is preliminary data.</text>
</comment>
<organism evidence="1 2">
    <name type="scientific">Stylosanthes scabra</name>
    <dbReference type="NCBI Taxonomy" id="79078"/>
    <lineage>
        <taxon>Eukaryota</taxon>
        <taxon>Viridiplantae</taxon>
        <taxon>Streptophyta</taxon>
        <taxon>Embryophyta</taxon>
        <taxon>Tracheophyta</taxon>
        <taxon>Spermatophyta</taxon>
        <taxon>Magnoliopsida</taxon>
        <taxon>eudicotyledons</taxon>
        <taxon>Gunneridae</taxon>
        <taxon>Pentapetalae</taxon>
        <taxon>rosids</taxon>
        <taxon>fabids</taxon>
        <taxon>Fabales</taxon>
        <taxon>Fabaceae</taxon>
        <taxon>Papilionoideae</taxon>
        <taxon>50 kb inversion clade</taxon>
        <taxon>dalbergioids sensu lato</taxon>
        <taxon>Dalbergieae</taxon>
        <taxon>Pterocarpus clade</taxon>
        <taxon>Stylosanthes</taxon>
    </lineage>
</organism>
<dbReference type="EMBL" id="JASCZI010241712">
    <property type="protein sequence ID" value="MED6205553.1"/>
    <property type="molecule type" value="Genomic_DNA"/>
</dbReference>
<gene>
    <name evidence="1" type="ORF">PIB30_018728</name>
</gene>
<dbReference type="Gene3D" id="3.30.70.100">
    <property type="match status" value="2"/>
</dbReference>
<keyword evidence="2" id="KW-1185">Reference proteome</keyword>
<evidence type="ECO:0008006" key="3">
    <source>
        <dbReference type="Google" id="ProtNLM"/>
    </source>
</evidence>
<dbReference type="InterPro" id="IPR044296">
    <property type="entry name" value="HIPP46"/>
</dbReference>
<proteinExistence type="predicted"/>
<reference evidence="1 2" key="1">
    <citation type="journal article" date="2023" name="Plants (Basel)">
        <title>Bridging the Gap: Combining Genomics and Transcriptomics Approaches to Understand Stylosanthes scabra, an Orphan Legume from the Brazilian Caatinga.</title>
        <authorList>
            <person name="Ferreira-Neto J.R.C."/>
            <person name="da Silva M.D."/>
            <person name="Binneck E."/>
            <person name="de Melo N.F."/>
            <person name="da Silva R.H."/>
            <person name="de Melo A.L.T.M."/>
            <person name="Pandolfi V."/>
            <person name="Bustamante F.O."/>
            <person name="Brasileiro-Vidal A.C."/>
            <person name="Benko-Iseppon A.M."/>
        </authorList>
    </citation>
    <scope>NUCLEOTIDE SEQUENCE [LARGE SCALE GENOMIC DNA]</scope>
    <source>
        <tissue evidence="1">Leaves</tissue>
    </source>
</reference>
<dbReference type="Proteomes" id="UP001341840">
    <property type="component" value="Unassembled WGS sequence"/>
</dbReference>
<accession>A0ABU6Y9Z0</accession>